<comment type="cofactor">
    <cofactor evidence="1">
        <name>FAD</name>
        <dbReference type="ChEBI" id="CHEBI:57692"/>
    </cofactor>
</comment>
<dbReference type="GO" id="GO:0016627">
    <property type="term" value="F:oxidoreductase activity, acting on the CH-CH group of donors"/>
    <property type="evidence" value="ECO:0007669"/>
    <property type="project" value="InterPro"/>
</dbReference>
<comment type="caution">
    <text evidence="14">The sequence shown here is derived from an EMBL/GenBank/DDBJ whole genome shotgun (WGS) entry which is preliminary data.</text>
</comment>
<evidence type="ECO:0000256" key="4">
    <source>
        <dbReference type="ARBA" id="ARBA00022827"/>
    </source>
</evidence>
<dbReference type="SUPFAM" id="SSF47203">
    <property type="entry name" value="Acyl-CoA dehydrogenase C-terminal domain-like"/>
    <property type="match status" value="1"/>
</dbReference>
<organism evidence="14 15">
    <name type="scientific">Cupriavidus lacunae</name>
    <dbReference type="NCBI Taxonomy" id="2666307"/>
    <lineage>
        <taxon>Bacteria</taxon>
        <taxon>Pseudomonadati</taxon>
        <taxon>Pseudomonadota</taxon>
        <taxon>Betaproteobacteria</taxon>
        <taxon>Burkholderiales</taxon>
        <taxon>Burkholderiaceae</taxon>
        <taxon>Cupriavidus</taxon>
    </lineage>
</organism>
<evidence type="ECO:0000259" key="12">
    <source>
        <dbReference type="Pfam" id="PF02771"/>
    </source>
</evidence>
<dbReference type="Pfam" id="PF12806">
    <property type="entry name" value="Acyl-CoA_dh_C"/>
    <property type="match status" value="1"/>
</dbReference>
<dbReference type="Proteomes" id="UP000255165">
    <property type="component" value="Unassembled WGS sequence"/>
</dbReference>
<dbReference type="GO" id="GO:0050660">
    <property type="term" value="F:flavin adenine dinucleotide binding"/>
    <property type="evidence" value="ECO:0007669"/>
    <property type="project" value="InterPro"/>
</dbReference>
<feature type="domain" description="Acyl-CoA dehydrogenase/oxidase N-terminal" evidence="12">
    <location>
        <begin position="81"/>
        <end position="158"/>
    </location>
</feature>
<reference evidence="14 15" key="1">
    <citation type="submission" date="2018-06" db="EMBL/GenBank/DDBJ databases">
        <authorList>
            <person name="Feng T."/>
            <person name="Jeon C.O."/>
        </authorList>
    </citation>
    <scope>NUCLEOTIDE SEQUENCE [LARGE SCALE GENOMIC DNA]</scope>
    <source>
        <strain evidence="14 15">S23</strain>
    </source>
</reference>
<protein>
    <recommendedName>
        <fullName evidence="9">3-methylmercaptopropionyl-CoA dehydrogenase</fullName>
        <ecNumber evidence="8">1.3.99.41</ecNumber>
    </recommendedName>
</protein>
<dbReference type="AlphaFoldDB" id="A0A370P0R0"/>
<keyword evidence="4" id="KW-0274">FAD</keyword>
<dbReference type="EMBL" id="QKWJ01000003">
    <property type="protein sequence ID" value="RDK11444.1"/>
    <property type="molecule type" value="Genomic_DNA"/>
</dbReference>
<proteinExistence type="inferred from homology"/>
<dbReference type="InterPro" id="IPR046373">
    <property type="entry name" value="Acyl-CoA_Oxase/DH_mid-dom_sf"/>
</dbReference>
<feature type="domain" description="Acyl-CoA dehydrogenase/oxidase C-terminal" evidence="10">
    <location>
        <begin position="282"/>
        <end position="449"/>
    </location>
</feature>
<dbReference type="EC" id="1.3.99.41" evidence="8"/>
<evidence type="ECO:0000256" key="9">
    <source>
        <dbReference type="ARBA" id="ARBA00069043"/>
    </source>
</evidence>
<dbReference type="PANTHER" id="PTHR42803">
    <property type="entry name" value="ACYL-COA DEHYDROGENASE"/>
    <property type="match status" value="1"/>
</dbReference>
<comment type="similarity">
    <text evidence="2">Belongs to the acyl-CoA dehydrogenase family.</text>
</comment>
<dbReference type="Gene3D" id="1.10.540.10">
    <property type="entry name" value="Acyl-CoA dehydrogenase/oxidase, N-terminal domain"/>
    <property type="match status" value="1"/>
</dbReference>
<keyword evidence="15" id="KW-1185">Reference proteome</keyword>
<evidence type="ECO:0000313" key="15">
    <source>
        <dbReference type="Proteomes" id="UP000255165"/>
    </source>
</evidence>
<sequence>MTVYESPIRDFQFVLHELLQVSEVSKACGLPELDVEVIDQVLDAAGIFSNEVIAPLNAIGDTRGCRLDSEGKVSTPTGFVAAYRQFSESGWCGLGCSPEYGGQGFPSVIDSAVTEMLSGANMGWAAYPGMSHATYVNIEANGSAELKAQHLPKLASGEWAGTMCLTEPHAGTDLGLLRTRAVPVGDGSYEITGTKIFISGGDHDLTDNIVHLVLARLPDAPKGVKGISLFLVPKFQVGKDGLPGRHNGVTCGNVEEKMGIHGNSTCTLNFDSSIGWLLGEANKGLAAMFVQMNHARIMVGITAIGVMQAAYQKALAYAKERVQGRTAGNPANAAADPIVGHPDVRRMLLTQKAYVEGLRAVALWTAQLSDTQRLHPDLVVRDQATDFLGLMTPVLKAMASDVAVESTLLAMQVYGGHGYIRDNGVEQHLRDVRIIGLYEGTNGVQAMDLLGRKVLADEGRRLATFLQVVSAFVDEHGGVDALKAFTQPLGDLIGEVEATTRIIFSDAAGNAHTVGAAAAPFLRLVGHLVLAWMWARAAVIALGKLDSGDPIYAAKLSTARFYYQRLLPETLALCAEIRAGAAVVMEADVELL</sequence>
<accession>A0A370P0R0</accession>
<dbReference type="SUPFAM" id="SSF56645">
    <property type="entry name" value="Acyl-CoA dehydrogenase NM domain-like"/>
    <property type="match status" value="1"/>
</dbReference>
<dbReference type="RefSeq" id="WP_115013258.1">
    <property type="nucleotide sequence ID" value="NZ_QKWJ01000003.1"/>
</dbReference>
<dbReference type="Gene3D" id="2.40.110.10">
    <property type="entry name" value="Butyryl-CoA Dehydrogenase, subunit A, domain 2"/>
    <property type="match status" value="1"/>
</dbReference>
<comment type="function">
    <text evidence="7">Involved in the assimilation of dimethylsulphoniopropionate (DMSP), an important compound in the fixation of carbon in marine phytoplankton, by mediating the conversion of 3-(methylthio)propanoyl-CoA (MMPA-CoA) to 3-(methylthio)acryloyl-CoA (MTA-CoA).</text>
</comment>
<evidence type="ECO:0000259" key="13">
    <source>
        <dbReference type="Pfam" id="PF12806"/>
    </source>
</evidence>
<dbReference type="PANTHER" id="PTHR42803:SF1">
    <property type="entry name" value="BROAD-SPECIFICITY LINEAR ACYL-COA DEHYDROGENASE FADE5"/>
    <property type="match status" value="1"/>
</dbReference>
<dbReference type="Gene3D" id="1.20.140.10">
    <property type="entry name" value="Butyryl-CoA Dehydrogenase, subunit A, domain 3"/>
    <property type="match status" value="1"/>
</dbReference>
<dbReference type="FunFam" id="2.40.110.10:FF:000031">
    <property type="entry name" value="Acyl-CoA dehydrogenase, putative"/>
    <property type="match status" value="1"/>
</dbReference>
<evidence type="ECO:0000256" key="5">
    <source>
        <dbReference type="ARBA" id="ARBA00023002"/>
    </source>
</evidence>
<dbReference type="Pfam" id="PF00441">
    <property type="entry name" value="Acyl-CoA_dh_1"/>
    <property type="match status" value="1"/>
</dbReference>
<evidence type="ECO:0000259" key="11">
    <source>
        <dbReference type="Pfam" id="PF02770"/>
    </source>
</evidence>
<dbReference type="InterPro" id="IPR036250">
    <property type="entry name" value="AcylCo_DH-like_C"/>
</dbReference>
<evidence type="ECO:0000259" key="10">
    <source>
        <dbReference type="Pfam" id="PF00441"/>
    </source>
</evidence>
<evidence type="ECO:0000256" key="7">
    <source>
        <dbReference type="ARBA" id="ARBA00058683"/>
    </source>
</evidence>
<evidence type="ECO:0000256" key="3">
    <source>
        <dbReference type="ARBA" id="ARBA00022630"/>
    </source>
</evidence>
<name>A0A370P0R0_9BURK</name>
<keyword evidence="5" id="KW-0560">Oxidoreductase</keyword>
<dbReference type="InterPro" id="IPR006091">
    <property type="entry name" value="Acyl-CoA_Oxase/DH_mid-dom"/>
</dbReference>
<comment type="catalytic activity">
    <reaction evidence="6">
        <text>3-(methylsulfanyl)propanoyl-CoA + oxidized [electron-transfer flavoprotein] + H(+) = 3-(methylsulfanyl)acryloyl-CoA + reduced [electron-transfer flavoprotein]</text>
        <dbReference type="Rhea" id="RHEA:52612"/>
        <dbReference type="Rhea" id="RHEA-COMP:10685"/>
        <dbReference type="Rhea" id="RHEA-COMP:10686"/>
        <dbReference type="ChEBI" id="CHEBI:15378"/>
        <dbReference type="ChEBI" id="CHEBI:57692"/>
        <dbReference type="ChEBI" id="CHEBI:58307"/>
        <dbReference type="ChEBI" id="CHEBI:82815"/>
        <dbReference type="ChEBI" id="CHEBI:84994"/>
        <dbReference type="EC" id="1.3.99.41"/>
    </reaction>
    <physiologicalReaction direction="left-to-right" evidence="6">
        <dbReference type="Rhea" id="RHEA:52613"/>
    </physiologicalReaction>
</comment>
<dbReference type="Pfam" id="PF02771">
    <property type="entry name" value="Acyl-CoA_dh_N"/>
    <property type="match status" value="1"/>
</dbReference>
<evidence type="ECO:0000256" key="2">
    <source>
        <dbReference type="ARBA" id="ARBA00009347"/>
    </source>
</evidence>
<evidence type="ECO:0000256" key="1">
    <source>
        <dbReference type="ARBA" id="ARBA00001974"/>
    </source>
</evidence>
<evidence type="ECO:0000256" key="6">
    <source>
        <dbReference type="ARBA" id="ARBA00051388"/>
    </source>
</evidence>
<dbReference type="InterPro" id="IPR013786">
    <property type="entry name" value="AcylCoA_DH/ox_N"/>
</dbReference>
<dbReference type="InterPro" id="IPR009075">
    <property type="entry name" value="AcylCo_DH/oxidase_C"/>
</dbReference>
<feature type="domain" description="Acyl-CoA oxidase/dehydrogenase middle" evidence="11">
    <location>
        <begin position="163"/>
        <end position="272"/>
    </location>
</feature>
<evidence type="ECO:0000256" key="8">
    <source>
        <dbReference type="ARBA" id="ARBA00066694"/>
    </source>
</evidence>
<dbReference type="Pfam" id="PF02770">
    <property type="entry name" value="Acyl-CoA_dh_M"/>
    <property type="match status" value="1"/>
</dbReference>
<evidence type="ECO:0000313" key="14">
    <source>
        <dbReference type="EMBL" id="RDK11444.1"/>
    </source>
</evidence>
<dbReference type="InterPro" id="IPR052166">
    <property type="entry name" value="Diverse_Acyl-CoA_DH"/>
</dbReference>
<dbReference type="InterPro" id="IPR025878">
    <property type="entry name" value="Acyl-CoA_dh-like_C_dom"/>
</dbReference>
<dbReference type="InterPro" id="IPR037069">
    <property type="entry name" value="AcylCoA_DH/ox_N_sf"/>
</dbReference>
<dbReference type="InterPro" id="IPR009100">
    <property type="entry name" value="AcylCoA_DH/oxidase_NM_dom_sf"/>
</dbReference>
<feature type="domain" description="Acetyl-CoA dehydrogenase-like C-terminal" evidence="13">
    <location>
        <begin position="465"/>
        <end position="587"/>
    </location>
</feature>
<keyword evidence="3" id="KW-0285">Flavoprotein</keyword>
<gene>
    <name evidence="14" type="ORF">DN412_03515</name>
</gene>